<dbReference type="InterPro" id="IPR055170">
    <property type="entry name" value="GFO_IDH_MocA-like_dom"/>
</dbReference>
<feature type="domain" description="Gfo/Idh/MocA-like oxidoreductase N-terminal" evidence="2">
    <location>
        <begin position="5"/>
        <end position="118"/>
    </location>
</feature>
<dbReference type="PANTHER" id="PTHR43818:SF11">
    <property type="entry name" value="BCDNA.GH03377"/>
    <property type="match status" value="1"/>
</dbReference>
<dbReference type="EMBL" id="VOSK01000128">
    <property type="protein sequence ID" value="MPR28186.1"/>
    <property type="molecule type" value="Genomic_DNA"/>
</dbReference>
<dbReference type="AlphaFoldDB" id="A0A5N7MVT7"/>
<accession>A0A5N7MVT7</accession>
<organism evidence="4 5">
    <name type="scientific">Microvirga tunisiensis</name>
    <dbReference type="NCBI Taxonomy" id="2108360"/>
    <lineage>
        <taxon>Bacteria</taxon>
        <taxon>Pseudomonadati</taxon>
        <taxon>Pseudomonadota</taxon>
        <taxon>Alphaproteobacteria</taxon>
        <taxon>Hyphomicrobiales</taxon>
        <taxon>Methylobacteriaceae</taxon>
        <taxon>Microvirga</taxon>
    </lineage>
</organism>
<feature type="domain" description="GFO/IDH/MocA-like oxidoreductase" evidence="3">
    <location>
        <begin position="129"/>
        <end position="263"/>
    </location>
</feature>
<dbReference type="Gene3D" id="3.40.50.720">
    <property type="entry name" value="NAD(P)-binding Rossmann-like Domain"/>
    <property type="match status" value="1"/>
</dbReference>
<protein>
    <submittedName>
        <fullName evidence="4">Gfo/Idh/MocA family oxidoreductase</fullName>
    </submittedName>
</protein>
<evidence type="ECO:0000259" key="3">
    <source>
        <dbReference type="Pfam" id="PF22725"/>
    </source>
</evidence>
<reference evidence="4 5" key="1">
    <citation type="journal article" date="2019" name="Syst. Appl. Microbiol.">
        <title>Microvirga tunisiensis sp. nov., a root nodule symbiotic bacterium isolated from Lupinus micranthus and L. luteus grown in Northern Tunisia.</title>
        <authorList>
            <person name="Msaddak A."/>
            <person name="Rejili M."/>
            <person name="Duran D."/>
            <person name="Mars M."/>
            <person name="Palacios J.M."/>
            <person name="Ruiz-Argueso T."/>
            <person name="Rey L."/>
            <person name="Imperial J."/>
        </authorList>
    </citation>
    <scope>NUCLEOTIDE SEQUENCE [LARGE SCALE GENOMIC DNA]</scope>
    <source>
        <strain evidence="4 5">Lmie10</strain>
    </source>
</reference>
<proteinExistence type="predicted"/>
<name>A0A5N7MVT7_9HYPH</name>
<dbReference type="SUPFAM" id="SSF51735">
    <property type="entry name" value="NAD(P)-binding Rossmann-fold domains"/>
    <property type="match status" value="1"/>
</dbReference>
<evidence type="ECO:0000313" key="4">
    <source>
        <dbReference type="EMBL" id="MPR28186.1"/>
    </source>
</evidence>
<dbReference type="PANTHER" id="PTHR43818">
    <property type="entry name" value="BCDNA.GH03377"/>
    <property type="match status" value="1"/>
</dbReference>
<evidence type="ECO:0000259" key="2">
    <source>
        <dbReference type="Pfam" id="PF01408"/>
    </source>
</evidence>
<sequence>MERLGIGIIGCGNISEAYLKAASKFPILDIKGIADIRPEAAEARASQFGLRAISVDEVLADPSIQIVVNLTIPAAHVEVGLRALTAGKHVHSEKPLGLTTGEARSLLQMAKERGLRVGCAPDTFLGGSHQTCRKLIDEGAIGRPLAGSAFFMCPGHERWHPNPAFYYAKGGGPMLDMGPYYITALVNLIGPVARVAGITSHARSEREITSEPLKGTMIPVEVATHVAGTLEFVSGAVVSIVMSFDVPRHRHRPIELYGTAGSLSVPDPNRFFGAIELATAAKDWTEQPTEHPYASGNYRIIGVADMAHAIRSGRPHRASGELAFHALEVMEAFQTSSDRGTHVTIESRPERPAMVPTTLQFGALD</sequence>
<dbReference type="Gene3D" id="3.30.360.10">
    <property type="entry name" value="Dihydrodipicolinate Reductase, domain 2"/>
    <property type="match status" value="1"/>
</dbReference>
<comment type="caution">
    <text evidence="4">The sequence shown here is derived from an EMBL/GenBank/DDBJ whole genome shotgun (WGS) entry which is preliminary data.</text>
</comment>
<dbReference type="InterPro" id="IPR050463">
    <property type="entry name" value="Gfo/Idh/MocA_oxidrdct_glycsds"/>
</dbReference>
<evidence type="ECO:0000313" key="5">
    <source>
        <dbReference type="Proteomes" id="UP000403266"/>
    </source>
</evidence>
<gene>
    <name evidence="4" type="ORF">FS320_24235</name>
</gene>
<dbReference type="RefSeq" id="WP_152714485.1">
    <property type="nucleotide sequence ID" value="NZ_VOSJ01000129.1"/>
</dbReference>
<dbReference type="GO" id="GO:0016491">
    <property type="term" value="F:oxidoreductase activity"/>
    <property type="evidence" value="ECO:0007669"/>
    <property type="project" value="UniProtKB-KW"/>
</dbReference>
<dbReference type="GO" id="GO:0000166">
    <property type="term" value="F:nucleotide binding"/>
    <property type="evidence" value="ECO:0007669"/>
    <property type="project" value="InterPro"/>
</dbReference>
<dbReference type="SUPFAM" id="SSF55347">
    <property type="entry name" value="Glyceraldehyde-3-phosphate dehydrogenase-like, C-terminal domain"/>
    <property type="match status" value="1"/>
</dbReference>
<dbReference type="Pfam" id="PF22725">
    <property type="entry name" value="GFO_IDH_MocA_C3"/>
    <property type="match status" value="1"/>
</dbReference>
<evidence type="ECO:0000256" key="1">
    <source>
        <dbReference type="ARBA" id="ARBA00023002"/>
    </source>
</evidence>
<keyword evidence="1" id="KW-0560">Oxidoreductase</keyword>
<dbReference type="InterPro" id="IPR036291">
    <property type="entry name" value="NAD(P)-bd_dom_sf"/>
</dbReference>
<keyword evidence="5" id="KW-1185">Reference proteome</keyword>
<dbReference type="InterPro" id="IPR000683">
    <property type="entry name" value="Gfo/Idh/MocA-like_OxRdtase_N"/>
</dbReference>
<dbReference type="OrthoDB" id="9776544at2"/>
<dbReference type="Pfam" id="PF01408">
    <property type="entry name" value="GFO_IDH_MocA"/>
    <property type="match status" value="1"/>
</dbReference>
<dbReference type="Proteomes" id="UP000403266">
    <property type="component" value="Unassembled WGS sequence"/>
</dbReference>